<dbReference type="EMBL" id="DVAB01000023">
    <property type="protein sequence ID" value="HIK00437.1"/>
    <property type="molecule type" value="Genomic_DNA"/>
</dbReference>
<keyword evidence="2" id="KW-0808">Transferase</keyword>
<dbReference type="InterPro" id="IPR029063">
    <property type="entry name" value="SAM-dependent_MTases_sf"/>
</dbReference>
<evidence type="ECO:0000313" key="2">
    <source>
        <dbReference type="EMBL" id="HIK00437.1"/>
    </source>
</evidence>
<sequence length="398" mass="45920">MAKLNVKCEKCGYSFSEKGSFNRLRINYKSYLFWKEVCPNCGAVLKASIVFDQLKEKKSQRRYFLFCKIYKSLRECYTRGYIGGIKHWKGIADWELVQSTVRRDELFSAALLIEGEEVNDKLRGLIKKNRGKKVTIRVAYIDIGKKEIDYRNSKEITLTFTEFLFYIACELFDYLIINSKVEEALSILRGALSKKTFSNKNNLEISITKAFYDFSKLYAPEAVKFLRRFLDLDKYSIILDLGCGVCLITAELAKVSGVRKVVGIDSEKNSIATGRKVTAGLKDKVFLEVGNFLTMEINETLKKYLKRKSVDLIIFVKSLRAVPPSIQYEREWLVAVKGILDNFLNKRGHVLIIETDKLFRKEDFIFIFEALGLRVVKHGLFEDAEGREFALLFETAQK</sequence>
<keyword evidence="3" id="KW-1185">Reference proteome</keyword>
<dbReference type="SUPFAM" id="SSF53335">
    <property type="entry name" value="S-adenosyl-L-methionine-dependent methyltransferases"/>
    <property type="match status" value="1"/>
</dbReference>
<evidence type="ECO:0000259" key="1">
    <source>
        <dbReference type="Pfam" id="PF13847"/>
    </source>
</evidence>
<dbReference type="AlphaFoldDB" id="A0A832URV7"/>
<proteinExistence type="predicted"/>
<reference evidence="2 3" key="1">
    <citation type="journal article" name="Nat. Commun.">
        <title>Undinarchaeota illuminate DPANN phylogeny and the impact of gene transfer on archaeal evolution.</title>
        <authorList>
            <person name="Dombrowski N."/>
            <person name="Williams T.A."/>
            <person name="Sun J."/>
            <person name="Woodcroft B.J."/>
            <person name="Lee J.H."/>
            <person name="Minh B.Q."/>
            <person name="Rinke C."/>
            <person name="Spang A."/>
        </authorList>
    </citation>
    <scope>NUCLEOTIDE SEQUENCE [LARGE SCALE GENOMIC DNA]</scope>
    <source>
        <strain evidence="2">MAG_bin1129</strain>
    </source>
</reference>
<dbReference type="CDD" id="cd02440">
    <property type="entry name" value="AdoMet_MTases"/>
    <property type="match status" value="1"/>
</dbReference>
<gene>
    <name evidence="2" type="ORF">H1016_02765</name>
</gene>
<dbReference type="GO" id="GO:0008168">
    <property type="term" value="F:methyltransferase activity"/>
    <property type="evidence" value="ECO:0007669"/>
    <property type="project" value="UniProtKB-KW"/>
</dbReference>
<feature type="domain" description="Methyltransferase" evidence="1">
    <location>
        <begin position="236"/>
        <end position="356"/>
    </location>
</feature>
<protein>
    <submittedName>
        <fullName evidence="2">Methyltransferase domain-containing protein</fullName>
    </submittedName>
</protein>
<accession>A0A832URV7</accession>
<evidence type="ECO:0000313" key="3">
    <source>
        <dbReference type="Proteomes" id="UP000646946"/>
    </source>
</evidence>
<organism evidence="2 3">
    <name type="scientific">Candidatus Naiadarchaeum limnaeum</name>
    <dbReference type="NCBI Taxonomy" id="2756139"/>
    <lineage>
        <taxon>Archaea</taxon>
        <taxon>Candidatus Undinarchaeota</taxon>
        <taxon>Candidatus Undinarchaeia</taxon>
        <taxon>Candidatus Naiadarchaeales</taxon>
        <taxon>Candidatus Naiadarchaeaceae</taxon>
        <taxon>Candidatus Naiadarchaeum</taxon>
    </lineage>
</organism>
<keyword evidence="2" id="KW-0489">Methyltransferase</keyword>
<comment type="caution">
    <text evidence="2">The sequence shown here is derived from an EMBL/GenBank/DDBJ whole genome shotgun (WGS) entry which is preliminary data.</text>
</comment>
<dbReference type="Pfam" id="PF13847">
    <property type="entry name" value="Methyltransf_31"/>
    <property type="match status" value="1"/>
</dbReference>
<dbReference type="InterPro" id="IPR025714">
    <property type="entry name" value="Methyltranfer_dom"/>
</dbReference>
<dbReference type="Gene3D" id="3.40.50.150">
    <property type="entry name" value="Vaccinia Virus protein VP39"/>
    <property type="match status" value="1"/>
</dbReference>
<dbReference type="Proteomes" id="UP000646946">
    <property type="component" value="Unassembled WGS sequence"/>
</dbReference>
<name>A0A832URV7_9ARCH</name>
<dbReference type="GO" id="GO:0032259">
    <property type="term" value="P:methylation"/>
    <property type="evidence" value="ECO:0007669"/>
    <property type="project" value="UniProtKB-KW"/>
</dbReference>